<comment type="subcellular location">
    <subcellularLocation>
        <location evidence="3">Nucleus</location>
    </subcellularLocation>
</comment>
<evidence type="ECO:0000313" key="7">
    <source>
        <dbReference type="Proteomes" id="UP001165082"/>
    </source>
</evidence>
<feature type="domain" description="JmjC" evidence="5">
    <location>
        <begin position="47"/>
        <end position="196"/>
    </location>
</feature>
<dbReference type="Pfam" id="PF08007">
    <property type="entry name" value="JmjC_2"/>
    <property type="match status" value="1"/>
</dbReference>
<keyword evidence="1 3" id="KW-0479">Metal-binding</keyword>
<comment type="caution">
    <text evidence="6">The sequence shown here is derived from an EMBL/GenBank/DDBJ whole genome shotgun (WGS) entry which is preliminary data.</text>
</comment>
<keyword evidence="3" id="KW-0560">Oxidoreductase</keyword>
<gene>
    <name evidence="6" type="ORF">TrRE_jg5259</name>
</gene>
<dbReference type="PANTHER" id="PTHR13096">
    <property type="entry name" value="MINA53 MYC INDUCED NUCLEAR ANTIGEN"/>
    <property type="match status" value="1"/>
</dbReference>
<comment type="function">
    <text evidence="3">Oxygenase that can act as both a histone lysine demethylase and a ribosomal histidine hydroxylase.</text>
</comment>
<feature type="non-terminal residue" evidence="6">
    <location>
        <position position="281"/>
    </location>
</feature>
<dbReference type="Proteomes" id="UP001165082">
    <property type="component" value="Unassembled WGS sequence"/>
</dbReference>
<keyword evidence="2 3" id="KW-0408">Iron</keyword>
<dbReference type="GO" id="GO:0005506">
    <property type="term" value="F:iron ion binding"/>
    <property type="evidence" value="ECO:0007669"/>
    <property type="project" value="UniProtKB-UniRule"/>
</dbReference>
<evidence type="ECO:0000256" key="2">
    <source>
        <dbReference type="ARBA" id="ARBA00023004"/>
    </source>
</evidence>
<dbReference type="AlphaFoldDB" id="A0A9W7A543"/>
<evidence type="ECO:0000256" key="3">
    <source>
        <dbReference type="RuleBase" id="RU366061"/>
    </source>
</evidence>
<dbReference type="EC" id="1.14.11.-" evidence="3"/>
<keyword evidence="3" id="KW-0805">Transcription regulation</keyword>
<keyword evidence="3" id="KW-0539">Nucleus</keyword>
<evidence type="ECO:0000256" key="1">
    <source>
        <dbReference type="ARBA" id="ARBA00022723"/>
    </source>
</evidence>
<dbReference type="GO" id="GO:0005730">
    <property type="term" value="C:nucleolus"/>
    <property type="evidence" value="ECO:0007669"/>
    <property type="project" value="TreeGrafter"/>
</dbReference>
<dbReference type="GO" id="GO:0051864">
    <property type="term" value="F:histone H3K36 demethylase activity"/>
    <property type="evidence" value="ECO:0007669"/>
    <property type="project" value="TreeGrafter"/>
</dbReference>
<accession>A0A9W7A543</accession>
<protein>
    <recommendedName>
        <fullName evidence="3">Bifunctional lysine-specific demethylase and histidyl-hydroxylase</fullName>
        <ecNumber evidence="3">1.14.11.-</ecNumber>
    </recommendedName>
</protein>
<feature type="region of interest" description="Disordered" evidence="4">
    <location>
        <begin position="121"/>
        <end position="142"/>
    </location>
</feature>
<keyword evidence="3" id="KW-0804">Transcription</keyword>
<dbReference type="OrthoDB" id="425950at2759"/>
<dbReference type="EMBL" id="BRXZ01001169">
    <property type="protein sequence ID" value="GMH64261.1"/>
    <property type="molecule type" value="Genomic_DNA"/>
</dbReference>
<dbReference type="InterPro" id="IPR003347">
    <property type="entry name" value="JmjC_dom"/>
</dbReference>
<sequence>HGYPDKDYTLLKLVTRNDTLHSGVYPTFPIDSLTPSQSARHLVSKGFTLVLNKLHRRSPTIHALTSHLTSLLNFTSTVSANLYLTPPSSTGFEPHYDYMDVLVLHLSPTPKSWTVHLSPSQVHPTSLTKAPPSPSHLSLSPSSNVTLSQGDMLYIPSGFVHHASNASPGGDAVHVTFGFELSDDDRVGGLFMGGEGGRGCVEGMMGDAEGGETLRKPILGMKWEDYREGIRTAGEKCKGGKGIGEEEWRWEREIEIWGERRKRERREQLDKFGEELKVKIE</sequence>
<comment type="similarity">
    <text evidence="3">Belongs to the ROX family.</text>
</comment>
<organism evidence="6 7">
    <name type="scientific">Triparma retinervis</name>
    <dbReference type="NCBI Taxonomy" id="2557542"/>
    <lineage>
        <taxon>Eukaryota</taxon>
        <taxon>Sar</taxon>
        <taxon>Stramenopiles</taxon>
        <taxon>Ochrophyta</taxon>
        <taxon>Bolidophyceae</taxon>
        <taxon>Parmales</taxon>
        <taxon>Triparmaceae</taxon>
        <taxon>Triparma</taxon>
    </lineage>
</organism>
<evidence type="ECO:0000256" key="4">
    <source>
        <dbReference type="SAM" id="MobiDB-lite"/>
    </source>
</evidence>
<evidence type="ECO:0000313" key="6">
    <source>
        <dbReference type="EMBL" id="GMH64261.1"/>
    </source>
</evidence>
<dbReference type="Gene3D" id="2.60.120.650">
    <property type="entry name" value="Cupin"/>
    <property type="match status" value="1"/>
</dbReference>
<proteinExistence type="inferred from homology"/>
<dbReference type="SUPFAM" id="SSF51197">
    <property type="entry name" value="Clavaminate synthase-like"/>
    <property type="match status" value="1"/>
</dbReference>
<reference evidence="6" key="1">
    <citation type="submission" date="2022-07" db="EMBL/GenBank/DDBJ databases">
        <title>Genome analysis of Parmales, a sister group of diatoms, reveals the evolutionary specialization of diatoms from phago-mixotrophs to photoautotrophs.</title>
        <authorList>
            <person name="Ban H."/>
            <person name="Sato S."/>
            <person name="Yoshikawa S."/>
            <person name="Kazumasa Y."/>
            <person name="Nakamura Y."/>
            <person name="Ichinomiya M."/>
            <person name="Saitoh K."/>
            <person name="Sato N."/>
            <person name="Blanc-Mathieu R."/>
            <person name="Endo H."/>
            <person name="Kuwata A."/>
            <person name="Ogata H."/>
        </authorList>
    </citation>
    <scope>NUCLEOTIDE SEQUENCE</scope>
</reference>
<dbReference type="GO" id="GO:0032453">
    <property type="term" value="F:histone H3K4 demethylase activity"/>
    <property type="evidence" value="ECO:0007669"/>
    <property type="project" value="TreeGrafter"/>
</dbReference>
<dbReference type="PROSITE" id="PS51184">
    <property type="entry name" value="JMJC"/>
    <property type="match status" value="1"/>
</dbReference>
<evidence type="ECO:0000259" key="5">
    <source>
        <dbReference type="PROSITE" id="PS51184"/>
    </source>
</evidence>
<keyword evidence="3" id="KW-0223">Dioxygenase</keyword>
<keyword evidence="7" id="KW-1185">Reference proteome</keyword>
<comment type="cofactor">
    <cofactor evidence="3">
        <name>Fe(2+)</name>
        <dbReference type="ChEBI" id="CHEBI:29033"/>
    </cofactor>
    <text evidence="3">Binds 1 Fe(2+) ion per subunit.</text>
</comment>
<name>A0A9W7A543_9STRA</name>
<dbReference type="PANTHER" id="PTHR13096:SF9">
    <property type="entry name" value="BIFUNCTIONAL LYSINE-SPECIFIC DEMETHYLASE AND HISTIDYL-HYDROXYLASE"/>
    <property type="match status" value="1"/>
</dbReference>
<dbReference type="InterPro" id="IPR039994">
    <property type="entry name" value="NO66-like"/>
</dbReference>